<dbReference type="RefSeq" id="WP_344926772.1">
    <property type="nucleotide sequence ID" value="NZ_BAAAYK010000038.1"/>
</dbReference>
<proteinExistence type="predicted"/>
<protein>
    <submittedName>
        <fullName evidence="1">Uncharacterized protein</fullName>
    </submittedName>
</protein>
<reference evidence="2" key="1">
    <citation type="journal article" date="2019" name="Int. J. Syst. Evol. Microbiol.">
        <title>The Global Catalogue of Microorganisms (GCM) 10K type strain sequencing project: providing services to taxonomists for standard genome sequencing and annotation.</title>
        <authorList>
            <consortium name="The Broad Institute Genomics Platform"/>
            <consortium name="The Broad Institute Genome Sequencing Center for Infectious Disease"/>
            <person name="Wu L."/>
            <person name="Ma J."/>
        </authorList>
    </citation>
    <scope>NUCLEOTIDE SEQUENCE [LARGE SCALE GENOMIC DNA]</scope>
    <source>
        <strain evidence="2">JCM 9687</strain>
    </source>
</reference>
<sequence>MAFHLIRGDAAGDLGVHTDLDTSVHPPQVRHLHFAVDAWTGDDLIERFPVLLVTDRLAAALEASGLGSFQLRDVEITVEPEGSELIEELGLGALPALRWLNVTGAAGRDDIGTDAQASLVVSDAALAVLREFNLDGSDIENYEG</sequence>
<gene>
    <name evidence="1" type="ORF">GCM10020366_27340</name>
</gene>
<accession>A0ABP6RQE2</accession>
<evidence type="ECO:0000313" key="2">
    <source>
        <dbReference type="Proteomes" id="UP001500483"/>
    </source>
</evidence>
<name>A0ABP6RQE2_9PSEU</name>
<evidence type="ECO:0000313" key="1">
    <source>
        <dbReference type="EMBL" id="GAA3357804.1"/>
    </source>
</evidence>
<dbReference type="EMBL" id="BAAAYK010000038">
    <property type="protein sequence ID" value="GAA3357804.1"/>
    <property type="molecule type" value="Genomic_DNA"/>
</dbReference>
<organism evidence="1 2">
    <name type="scientific">Saccharopolyspora gregorii</name>
    <dbReference type="NCBI Taxonomy" id="33914"/>
    <lineage>
        <taxon>Bacteria</taxon>
        <taxon>Bacillati</taxon>
        <taxon>Actinomycetota</taxon>
        <taxon>Actinomycetes</taxon>
        <taxon>Pseudonocardiales</taxon>
        <taxon>Pseudonocardiaceae</taxon>
        <taxon>Saccharopolyspora</taxon>
    </lineage>
</organism>
<comment type="caution">
    <text evidence="1">The sequence shown here is derived from an EMBL/GenBank/DDBJ whole genome shotgun (WGS) entry which is preliminary data.</text>
</comment>
<dbReference type="Proteomes" id="UP001500483">
    <property type="component" value="Unassembled WGS sequence"/>
</dbReference>
<keyword evidence="2" id="KW-1185">Reference proteome</keyword>